<gene>
    <name evidence="2" type="ORF">A9Q93_03435</name>
</gene>
<dbReference type="EMBL" id="MAAX01000059">
    <property type="protein sequence ID" value="OUS18682.1"/>
    <property type="molecule type" value="Genomic_DNA"/>
</dbReference>
<dbReference type="PANTHER" id="PTHR45947">
    <property type="entry name" value="SULFOQUINOVOSYL TRANSFERASE SQD2"/>
    <property type="match status" value="1"/>
</dbReference>
<dbReference type="CDD" id="cd03801">
    <property type="entry name" value="GT4_PimA-like"/>
    <property type="match status" value="1"/>
</dbReference>
<name>A0A1Z8B7W0_9FLAO</name>
<reference evidence="3" key="1">
    <citation type="journal article" date="2017" name="Proc. Natl. Acad. Sci. U.S.A.">
        <title>Simulation of Deepwater Horizon oil plume reveals substrate specialization within a complex community of hydrocarbon-degraders.</title>
        <authorList>
            <person name="Hu P."/>
            <person name="Dubinsky E.A."/>
            <person name="Probst A.J."/>
            <person name="Wang J."/>
            <person name="Sieber C.M.K."/>
            <person name="Tom L.M."/>
            <person name="Gardinali P."/>
            <person name="Banfield J.F."/>
            <person name="Atlas R.M."/>
            <person name="Andersen G.L."/>
        </authorList>
    </citation>
    <scope>NUCLEOTIDE SEQUENCE [LARGE SCALE GENOMIC DNA]</scope>
</reference>
<dbReference type="SUPFAM" id="SSF53756">
    <property type="entry name" value="UDP-Glycosyltransferase/glycogen phosphorylase"/>
    <property type="match status" value="1"/>
</dbReference>
<dbReference type="AlphaFoldDB" id="A0A1Z8B7W0"/>
<evidence type="ECO:0000259" key="1">
    <source>
        <dbReference type="Pfam" id="PF00534"/>
    </source>
</evidence>
<proteinExistence type="predicted"/>
<dbReference type="GO" id="GO:0016757">
    <property type="term" value="F:glycosyltransferase activity"/>
    <property type="evidence" value="ECO:0007669"/>
    <property type="project" value="InterPro"/>
</dbReference>
<evidence type="ECO:0000313" key="3">
    <source>
        <dbReference type="Proteomes" id="UP000196102"/>
    </source>
</evidence>
<dbReference type="Pfam" id="PF00534">
    <property type="entry name" value="Glycos_transf_1"/>
    <property type="match status" value="1"/>
</dbReference>
<dbReference type="InterPro" id="IPR050194">
    <property type="entry name" value="Glycosyltransferase_grp1"/>
</dbReference>
<dbReference type="PANTHER" id="PTHR45947:SF3">
    <property type="entry name" value="SULFOQUINOVOSYL TRANSFERASE SQD2"/>
    <property type="match status" value="1"/>
</dbReference>
<protein>
    <recommendedName>
        <fullName evidence="1">Glycosyl transferase family 1 domain-containing protein</fullName>
    </recommendedName>
</protein>
<dbReference type="Proteomes" id="UP000196102">
    <property type="component" value="Unassembled WGS sequence"/>
</dbReference>
<accession>A0A1Z8B7W0</accession>
<sequence length="379" mass="43461">MGPISDFGGREVEVQLISKALIEEYDIDLISTLPFTYKSVALLSSANYSWNSLQGLLYKNSIILRISSLLTKFFNRRKEVPESFINNVLTYQLVDLDKKMKSYLEQAIASCDIVLFCGEFTSKWLIESFEICQKYHKPILVRTTGQIKKIPESLFENLHIQHHILVHSVGNFKRLKTMSNFNQSIIDQTSIVEPALLTIPTKLNNKTISYGYIGRFGKEKGIEDLLKFMDGSHRKLVIAGSGPLHKEVESHCKQNENFTNLGELSLEELHLFFNKIDVLIISSFEEAGPLVGIEAMAAGKLIVSTRVGAMPDRLKDVRNSFWFDIKKEQSFLDVLEKIEGMDRNTLHELKEENRKHYIKKYSFNVIASQYQEQIKNLIN</sequence>
<dbReference type="Gene3D" id="3.40.50.2000">
    <property type="entry name" value="Glycogen Phosphorylase B"/>
    <property type="match status" value="2"/>
</dbReference>
<feature type="domain" description="Glycosyl transferase family 1" evidence="1">
    <location>
        <begin position="203"/>
        <end position="355"/>
    </location>
</feature>
<comment type="caution">
    <text evidence="2">The sequence shown here is derived from an EMBL/GenBank/DDBJ whole genome shotgun (WGS) entry which is preliminary data.</text>
</comment>
<organism evidence="2 3">
    <name type="scientific">Nonlabens dokdonensis</name>
    <dbReference type="NCBI Taxonomy" id="328515"/>
    <lineage>
        <taxon>Bacteria</taxon>
        <taxon>Pseudomonadati</taxon>
        <taxon>Bacteroidota</taxon>
        <taxon>Flavobacteriia</taxon>
        <taxon>Flavobacteriales</taxon>
        <taxon>Flavobacteriaceae</taxon>
        <taxon>Nonlabens</taxon>
    </lineage>
</organism>
<evidence type="ECO:0000313" key="2">
    <source>
        <dbReference type="EMBL" id="OUS18682.1"/>
    </source>
</evidence>
<dbReference type="InterPro" id="IPR001296">
    <property type="entry name" value="Glyco_trans_1"/>
</dbReference>